<accession>A0A9P6C970</accession>
<comment type="caution">
    <text evidence="3">The sequence shown here is derived from an EMBL/GenBank/DDBJ whole genome shotgun (WGS) entry which is preliminary data.</text>
</comment>
<dbReference type="PANTHER" id="PTHR43130">
    <property type="entry name" value="ARAC-FAMILY TRANSCRIPTIONAL REGULATOR"/>
    <property type="match status" value="1"/>
</dbReference>
<sequence>MVRFSLWCILAATCTAATSTPPLPQTIGILALPKFVGLDAYGPIELLNLAAFSSNLSLSIIGQTLDLVSSSVGNTSGLIPSYTFDQDPKIDVLIIPGGPASRLAINNPEVIAYVKRTYPKLQYIMSICTGAQVLARAGVLDGKRATTNKFSWKEMVASGPTVNWVAHARWVIDNNIWTSSGVTAGMDMIHHFITTALRNGTLADRAANILEYEVHRDPSFDPFADIWGATDAPAVM</sequence>
<organism evidence="3 4">
    <name type="scientific">Collybia nuda</name>
    <dbReference type="NCBI Taxonomy" id="64659"/>
    <lineage>
        <taxon>Eukaryota</taxon>
        <taxon>Fungi</taxon>
        <taxon>Dikarya</taxon>
        <taxon>Basidiomycota</taxon>
        <taxon>Agaricomycotina</taxon>
        <taxon>Agaricomycetes</taxon>
        <taxon>Agaricomycetidae</taxon>
        <taxon>Agaricales</taxon>
        <taxon>Tricholomatineae</taxon>
        <taxon>Clitocybaceae</taxon>
        <taxon>Collybia</taxon>
    </lineage>
</organism>
<dbReference type="Pfam" id="PF01965">
    <property type="entry name" value="DJ-1_PfpI"/>
    <property type="match status" value="1"/>
</dbReference>
<keyword evidence="3" id="KW-0315">Glutamine amidotransferase</keyword>
<feature type="signal peptide" evidence="1">
    <location>
        <begin position="1"/>
        <end position="19"/>
    </location>
</feature>
<keyword evidence="1" id="KW-0732">Signal</keyword>
<gene>
    <name evidence="3" type="ORF">BDZ94DRAFT_1314810</name>
</gene>
<reference evidence="3" key="1">
    <citation type="submission" date="2020-11" db="EMBL/GenBank/DDBJ databases">
        <authorList>
            <consortium name="DOE Joint Genome Institute"/>
            <person name="Ahrendt S."/>
            <person name="Riley R."/>
            <person name="Andreopoulos W."/>
            <person name="Labutti K."/>
            <person name="Pangilinan J."/>
            <person name="Ruiz-Duenas F.J."/>
            <person name="Barrasa J.M."/>
            <person name="Sanchez-Garcia M."/>
            <person name="Camarero S."/>
            <person name="Miyauchi S."/>
            <person name="Serrano A."/>
            <person name="Linde D."/>
            <person name="Babiker R."/>
            <person name="Drula E."/>
            <person name="Ayuso-Fernandez I."/>
            <person name="Pacheco R."/>
            <person name="Padilla G."/>
            <person name="Ferreira P."/>
            <person name="Barriuso J."/>
            <person name="Kellner H."/>
            <person name="Castanera R."/>
            <person name="Alfaro M."/>
            <person name="Ramirez L."/>
            <person name="Pisabarro A.G."/>
            <person name="Kuo A."/>
            <person name="Tritt A."/>
            <person name="Lipzen A."/>
            <person name="He G."/>
            <person name="Yan M."/>
            <person name="Ng V."/>
            <person name="Cullen D."/>
            <person name="Martin F."/>
            <person name="Rosso M.-N."/>
            <person name="Henrissat B."/>
            <person name="Hibbett D."/>
            <person name="Martinez A.T."/>
            <person name="Grigoriev I.V."/>
        </authorList>
    </citation>
    <scope>NUCLEOTIDE SEQUENCE</scope>
    <source>
        <strain evidence="3">CBS 247.69</strain>
    </source>
</reference>
<dbReference type="EMBL" id="MU150402">
    <property type="protein sequence ID" value="KAF9456817.1"/>
    <property type="molecule type" value="Genomic_DNA"/>
</dbReference>
<feature type="chain" id="PRO_5040138602" evidence="1">
    <location>
        <begin position="20"/>
        <end position="236"/>
    </location>
</feature>
<evidence type="ECO:0000256" key="1">
    <source>
        <dbReference type="SAM" id="SignalP"/>
    </source>
</evidence>
<dbReference type="InterPro" id="IPR052158">
    <property type="entry name" value="INH-QAR"/>
</dbReference>
<evidence type="ECO:0000259" key="2">
    <source>
        <dbReference type="Pfam" id="PF01965"/>
    </source>
</evidence>
<dbReference type="CDD" id="cd03139">
    <property type="entry name" value="GATase1_PfpI_2"/>
    <property type="match status" value="1"/>
</dbReference>
<dbReference type="AlphaFoldDB" id="A0A9P6C970"/>
<dbReference type="OrthoDB" id="543156at2759"/>
<evidence type="ECO:0000313" key="3">
    <source>
        <dbReference type="EMBL" id="KAF9456817.1"/>
    </source>
</evidence>
<evidence type="ECO:0000313" key="4">
    <source>
        <dbReference type="Proteomes" id="UP000807353"/>
    </source>
</evidence>
<dbReference type="InterPro" id="IPR002818">
    <property type="entry name" value="DJ-1/PfpI"/>
</dbReference>
<dbReference type="SUPFAM" id="SSF52317">
    <property type="entry name" value="Class I glutamine amidotransferase-like"/>
    <property type="match status" value="1"/>
</dbReference>
<protein>
    <submittedName>
        <fullName evidence="3">Class I glutamine amidotransferase-like protein</fullName>
    </submittedName>
</protein>
<keyword evidence="4" id="KW-1185">Reference proteome</keyword>
<proteinExistence type="predicted"/>
<dbReference type="PANTHER" id="PTHR43130:SF15">
    <property type="entry name" value="THIJ_PFPI FAMILY PROTEIN (AFU_ORTHOLOGUE AFUA_5G14240)"/>
    <property type="match status" value="1"/>
</dbReference>
<dbReference type="InterPro" id="IPR029062">
    <property type="entry name" value="Class_I_gatase-like"/>
</dbReference>
<name>A0A9P6C970_9AGAR</name>
<feature type="domain" description="DJ-1/PfpI" evidence="2">
    <location>
        <begin position="29"/>
        <end position="193"/>
    </location>
</feature>
<dbReference type="Gene3D" id="3.40.50.880">
    <property type="match status" value="1"/>
</dbReference>
<dbReference type="Proteomes" id="UP000807353">
    <property type="component" value="Unassembled WGS sequence"/>
</dbReference>